<gene>
    <name evidence="1" type="ORF">SDC9_175619</name>
</gene>
<organism evidence="1">
    <name type="scientific">bioreactor metagenome</name>
    <dbReference type="NCBI Taxonomy" id="1076179"/>
    <lineage>
        <taxon>unclassified sequences</taxon>
        <taxon>metagenomes</taxon>
        <taxon>ecological metagenomes</taxon>
    </lineage>
</organism>
<dbReference type="EMBL" id="VSSQ01078362">
    <property type="protein sequence ID" value="MPN28180.1"/>
    <property type="molecule type" value="Genomic_DNA"/>
</dbReference>
<sequence length="84" mass="10073">MVDMENEINDDIDTLVDLKAEIMACIKRVENTEYQTLLELRYLCFKRWEEIAIDLKYSMQYAFRMHERALEEAGSFLKEESKVD</sequence>
<accession>A0A645GPN9</accession>
<proteinExistence type="predicted"/>
<dbReference type="AlphaFoldDB" id="A0A645GPN9"/>
<name>A0A645GPN9_9ZZZZ</name>
<protein>
    <recommendedName>
        <fullName evidence="2">RNA polymerase sigma-70 region 4 domain-containing protein</fullName>
    </recommendedName>
</protein>
<reference evidence="1" key="1">
    <citation type="submission" date="2019-08" db="EMBL/GenBank/DDBJ databases">
        <authorList>
            <person name="Kucharzyk K."/>
            <person name="Murdoch R.W."/>
            <person name="Higgins S."/>
            <person name="Loffler F."/>
        </authorList>
    </citation>
    <scope>NUCLEOTIDE SEQUENCE</scope>
</reference>
<evidence type="ECO:0000313" key="1">
    <source>
        <dbReference type="EMBL" id="MPN28180.1"/>
    </source>
</evidence>
<evidence type="ECO:0008006" key="2">
    <source>
        <dbReference type="Google" id="ProtNLM"/>
    </source>
</evidence>
<comment type="caution">
    <text evidence="1">The sequence shown here is derived from an EMBL/GenBank/DDBJ whole genome shotgun (WGS) entry which is preliminary data.</text>
</comment>
<dbReference type="InterPro" id="IPR010861">
    <property type="entry name" value="DUF1492"/>
</dbReference>
<dbReference type="Pfam" id="PF07374">
    <property type="entry name" value="DUF1492"/>
    <property type="match status" value="1"/>
</dbReference>